<accession>A0ABT4IAU0</accession>
<keyword evidence="3" id="KW-1185">Reference proteome</keyword>
<sequence length="131" mass="13579">MRVTGIDHLVLTVASIEAAVDFYSRVLGMEVIAFGQGRTALRLGDQKINLHAARAPIAPHADRPVPGSADLCLVAVGGIDAAAAHLAACGVPVELGPVERAGARGPVRSLYVRDPDRNLVELAFYDGAAGT</sequence>
<reference evidence="2" key="1">
    <citation type="submission" date="2022-10" db="EMBL/GenBank/DDBJ databases">
        <title>Genome sequence of Actinomyces israelii ATCC 10048.</title>
        <authorList>
            <person name="Watt R.M."/>
            <person name="Tong W.M."/>
        </authorList>
    </citation>
    <scope>NUCLEOTIDE SEQUENCE</scope>
    <source>
        <strain evidence="2">ATCC 10048</strain>
    </source>
</reference>
<dbReference type="PROSITE" id="PS51819">
    <property type="entry name" value="VOC"/>
    <property type="match status" value="1"/>
</dbReference>
<dbReference type="RefSeq" id="WP_268918175.1">
    <property type="nucleotide sequence ID" value="NZ_CAJPNG010000010.1"/>
</dbReference>
<dbReference type="Proteomes" id="UP001072034">
    <property type="component" value="Unassembled WGS sequence"/>
</dbReference>
<evidence type="ECO:0000259" key="1">
    <source>
        <dbReference type="PROSITE" id="PS51819"/>
    </source>
</evidence>
<protein>
    <submittedName>
        <fullName evidence="2">VOC family protein</fullName>
    </submittedName>
</protein>
<organism evidence="2 3">
    <name type="scientific">Actinomyces israelii</name>
    <dbReference type="NCBI Taxonomy" id="1659"/>
    <lineage>
        <taxon>Bacteria</taxon>
        <taxon>Bacillati</taxon>
        <taxon>Actinomycetota</taxon>
        <taxon>Actinomycetes</taxon>
        <taxon>Actinomycetales</taxon>
        <taxon>Actinomycetaceae</taxon>
        <taxon>Actinomyces</taxon>
    </lineage>
</organism>
<feature type="domain" description="VOC" evidence="1">
    <location>
        <begin position="5"/>
        <end position="125"/>
    </location>
</feature>
<dbReference type="EMBL" id="JAPTMY010000031">
    <property type="protein sequence ID" value="MCZ0858846.1"/>
    <property type="molecule type" value="Genomic_DNA"/>
</dbReference>
<evidence type="ECO:0000313" key="3">
    <source>
        <dbReference type="Proteomes" id="UP001072034"/>
    </source>
</evidence>
<name>A0ABT4IAU0_9ACTO</name>
<dbReference type="Gene3D" id="3.10.180.10">
    <property type="entry name" value="2,3-Dihydroxybiphenyl 1,2-Dioxygenase, domain 1"/>
    <property type="match status" value="1"/>
</dbReference>
<evidence type="ECO:0000313" key="2">
    <source>
        <dbReference type="EMBL" id="MCZ0858846.1"/>
    </source>
</evidence>
<gene>
    <name evidence="2" type="ORF">OHJ16_12425</name>
</gene>
<dbReference type="SUPFAM" id="SSF54593">
    <property type="entry name" value="Glyoxalase/Bleomycin resistance protein/Dihydroxybiphenyl dioxygenase"/>
    <property type="match status" value="1"/>
</dbReference>
<comment type="caution">
    <text evidence="2">The sequence shown here is derived from an EMBL/GenBank/DDBJ whole genome shotgun (WGS) entry which is preliminary data.</text>
</comment>
<dbReference type="PANTHER" id="PTHR21366">
    <property type="entry name" value="GLYOXALASE FAMILY PROTEIN"/>
    <property type="match status" value="1"/>
</dbReference>
<dbReference type="InterPro" id="IPR037523">
    <property type="entry name" value="VOC_core"/>
</dbReference>
<dbReference type="InterPro" id="IPR004360">
    <property type="entry name" value="Glyas_Fos-R_dOase_dom"/>
</dbReference>
<dbReference type="CDD" id="cd07253">
    <property type="entry name" value="GLOD5"/>
    <property type="match status" value="1"/>
</dbReference>
<dbReference type="PANTHER" id="PTHR21366:SF14">
    <property type="entry name" value="GLYOXALASE DOMAIN-CONTAINING PROTEIN 5"/>
    <property type="match status" value="1"/>
</dbReference>
<proteinExistence type="predicted"/>
<dbReference type="Pfam" id="PF00903">
    <property type="entry name" value="Glyoxalase"/>
    <property type="match status" value="1"/>
</dbReference>
<dbReference type="InterPro" id="IPR029068">
    <property type="entry name" value="Glyas_Bleomycin-R_OHBP_Dase"/>
</dbReference>
<dbReference type="InterPro" id="IPR050383">
    <property type="entry name" value="GlyoxalaseI/FosfomycinResist"/>
</dbReference>